<evidence type="ECO:0000313" key="3">
    <source>
        <dbReference type="Proteomes" id="UP000034196"/>
    </source>
</evidence>
<dbReference type="Proteomes" id="UP000034196">
    <property type="component" value="Unassembled WGS sequence"/>
</dbReference>
<dbReference type="InterPro" id="IPR013216">
    <property type="entry name" value="Methyltransf_11"/>
</dbReference>
<keyword evidence="2" id="KW-0808">Transferase</keyword>
<organism evidence="2 3">
    <name type="scientific">Streptomyces mangrovisoli</name>
    <dbReference type="NCBI Taxonomy" id="1428628"/>
    <lineage>
        <taxon>Bacteria</taxon>
        <taxon>Bacillati</taxon>
        <taxon>Actinomycetota</taxon>
        <taxon>Actinomycetes</taxon>
        <taxon>Kitasatosporales</taxon>
        <taxon>Streptomycetaceae</taxon>
        <taxon>Streptomyces</taxon>
    </lineage>
</organism>
<dbReference type="PANTHER" id="PTHR43591">
    <property type="entry name" value="METHYLTRANSFERASE"/>
    <property type="match status" value="1"/>
</dbReference>
<dbReference type="EMBL" id="LAVA02000095">
    <property type="protein sequence ID" value="OIJ63799.1"/>
    <property type="molecule type" value="Genomic_DNA"/>
</dbReference>
<evidence type="ECO:0000313" key="2">
    <source>
        <dbReference type="EMBL" id="OIJ63799.1"/>
    </source>
</evidence>
<dbReference type="InterPro" id="IPR029063">
    <property type="entry name" value="SAM-dependent_MTases_sf"/>
</dbReference>
<gene>
    <name evidence="2" type="ORF">WN71_032265</name>
</gene>
<dbReference type="CDD" id="cd02440">
    <property type="entry name" value="AdoMet_MTases"/>
    <property type="match status" value="1"/>
</dbReference>
<dbReference type="STRING" id="1428628.WN71_032265"/>
<dbReference type="SUPFAM" id="SSF53335">
    <property type="entry name" value="S-adenosyl-L-methionine-dependent methyltransferases"/>
    <property type="match status" value="1"/>
</dbReference>
<feature type="domain" description="Methyltransferase type 11" evidence="1">
    <location>
        <begin position="51"/>
        <end position="139"/>
    </location>
</feature>
<accession>A0A1J4NN68</accession>
<comment type="caution">
    <text evidence="2">The sequence shown here is derived from an EMBL/GenBank/DDBJ whole genome shotgun (WGS) entry which is preliminary data.</text>
</comment>
<dbReference type="OrthoDB" id="448116at2"/>
<sequence>MTTLTQEFEASERAMWDGRAAAYGASFGRLCAYSAEALLDAAGVGPDQDLLDAGTGTGTVAVAAGERGARVRAVDADGSMVAAARDRGIDARVAVLPELPFPDGAFDAVVANFVVNHVGRPRAALAELRRVLRPGGRIAVTVWGKRRGAGQDLLVRACREAGAEPAVPGRRLDPAEDFPRTPDGLARLLTDAGFGAVAGRELEWDHRAGAEEWWSGAAAGIGQVGHLVAAQPPATRERIRRAYDGLCAEFADGAGGLLLPHVAVLAHGTAQDRPWGSGEPS</sequence>
<protein>
    <submittedName>
        <fullName evidence="2">Methyltransferase type 11</fullName>
    </submittedName>
</protein>
<keyword evidence="3" id="KW-1185">Reference proteome</keyword>
<dbReference type="GO" id="GO:0032259">
    <property type="term" value="P:methylation"/>
    <property type="evidence" value="ECO:0007669"/>
    <property type="project" value="UniProtKB-KW"/>
</dbReference>
<dbReference type="PANTHER" id="PTHR43591:SF24">
    <property type="entry name" value="2-METHOXY-6-POLYPRENYL-1,4-BENZOQUINOL METHYLASE, MITOCHONDRIAL"/>
    <property type="match status" value="1"/>
</dbReference>
<dbReference type="RefSeq" id="WP_046584235.1">
    <property type="nucleotide sequence ID" value="NZ_LAVA02000095.1"/>
</dbReference>
<keyword evidence="2" id="KW-0489">Methyltransferase</keyword>
<dbReference type="Gene3D" id="3.40.50.150">
    <property type="entry name" value="Vaccinia Virus protein VP39"/>
    <property type="match status" value="1"/>
</dbReference>
<dbReference type="Pfam" id="PF08241">
    <property type="entry name" value="Methyltransf_11"/>
    <property type="match status" value="1"/>
</dbReference>
<evidence type="ECO:0000259" key="1">
    <source>
        <dbReference type="Pfam" id="PF08241"/>
    </source>
</evidence>
<reference evidence="2" key="1">
    <citation type="submission" date="2016-10" db="EMBL/GenBank/DDBJ databases">
        <title>Genome sequence of Streptomyces mangrovisoli MUSC 149.</title>
        <authorList>
            <person name="Lee L.-H."/>
            <person name="Ser H.-L."/>
        </authorList>
    </citation>
    <scope>NUCLEOTIDE SEQUENCE [LARGE SCALE GENOMIC DNA]</scope>
    <source>
        <strain evidence="2">MUSC 149</strain>
    </source>
</reference>
<name>A0A1J4NN68_9ACTN</name>
<dbReference type="AlphaFoldDB" id="A0A1J4NN68"/>
<proteinExistence type="predicted"/>
<dbReference type="GO" id="GO:0008757">
    <property type="term" value="F:S-adenosylmethionine-dependent methyltransferase activity"/>
    <property type="evidence" value="ECO:0007669"/>
    <property type="project" value="InterPro"/>
</dbReference>